<evidence type="ECO:0000256" key="1">
    <source>
        <dbReference type="SAM" id="MobiDB-lite"/>
    </source>
</evidence>
<keyword evidence="2" id="KW-0472">Membrane</keyword>
<accession>X1AXH0</accession>
<keyword evidence="2" id="KW-0812">Transmembrane</keyword>
<comment type="caution">
    <text evidence="3">The sequence shown here is derived from an EMBL/GenBank/DDBJ whole genome shotgun (WGS) entry which is preliminary data.</text>
</comment>
<keyword evidence="2" id="KW-1133">Transmembrane helix</keyword>
<dbReference type="EMBL" id="BART01001909">
    <property type="protein sequence ID" value="GAG73897.1"/>
    <property type="molecule type" value="Genomic_DNA"/>
</dbReference>
<protein>
    <submittedName>
        <fullName evidence="3">Uncharacterized protein</fullName>
    </submittedName>
</protein>
<dbReference type="AlphaFoldDB" id="X1AXH0"/>
<evidence type="ECO:0000256" key="2">
    <source>
        <dbReference type="SAM" id="Phobius"/>
    </source>
</evidence>
<name>X1AXH0_9ZZZZ</name>
<gene>
    <name evidence="3" type="ORF">S01H4_06266</name>
</gene>
<reference evidence="3" key="1">
    <citation type="journal article" date="2014" name="Front. Microbiol.">
        <title>High frequency of phylogenetically diverse reductive dehalogenase-homologous genes in deep subseafloor sedimentary metagenomes.</title>
        <authorList>
            <person name="Kawai M."/>
            <person name="Futagami T."/>
            <person name="Toyoda A."/>
            <person name="Takaki Y."/>
            <person name="Nishi S."/>
            <person name="Hori S."/>
            <person name="Arai W."/>
            <person name="Tsubouchi T."/>
            <person name="Morono Y."/>
            <person name="Uchiyama I."/>
            <person name="Ito T."/>
            <person name="Fujiyama A."/>
            <person name="Inagaki F."/>
            <person name="Takami H."/>
        </authorList>
    </citation>
    <scope>NUCLEOTIDE SEQUENCE</scope>
    <source>
        <strain evidence="3">Expedition CK06-06</strain>
    </source>
</reference>
<feature type="non-terminal residue" evidence="3">
    <location>
        <position position="184"/>
    </location>
</feature>
<proteinExistence type="predicted"/>
<sequence length="184" mass="19515">MTHEEETTSTEEPQPDSEAIQTSGEFAASTPADSDLEKPVSEGTASPQKVAEAVVISKTAAADQTSTTQSVADGPAGSGIGQSITNAFLKLYLGLVSFLKSILPDSGIFRLPPSTMAFTAIAVPLTIVAVAAVVYFQRGREAQYNIHFTAAQEAAQIAETKTDPNEQRISWEATLLHLNNAEIY</sequence>
<evidence type="ECO:0000313" key="3">
    <source>
        <dbReference type="EMBL" id="GAG73897.1"/>
    </source>
</evidence>
<feature type="region of interest" description="Disordered" evidence="1">
    <location>
        <begin position="1"/>
        <end position="47"/>
    </location>
</feature>
<feature type="transmembrane region" description="Helical" evidence="2">
    <location>
        <begin position="115"/>
        <end position="136"/>
    </location>
</feature>
<organism evidence="3">
    <name type="scientific">marine sediment metagenome</name>
    <dbReference type="NCBI Taxonomy" id="412755"/>
    <lineage>
        <taxon>unclassified sequences</taxon>
        <taxon>metagenomes</taxon>
        <taxon>ecological metagenomes</taxon>
    </lineage>
</organism>